<dbReference type="InterPro" id="IPR007627">
    <property type="entry name" value="RNA_pol_sigma70_r2"/>
</dbReference>
<dbReference type="PANTHER" id="PTHR43133:SF8">
    <property type="entry name" value="RNA POLYMERASE SIGMA FACTOR HI_1459-RELATED"/>
    <property type="match status" value="1"/>
</dbReference>
<dbReference type="InterPro" id="IPR013325">
    <property type="entry name" value="RNA_pol_sigma_r2"/>
</dbReference>
<dbReference type="EMBL" id="NHOI01000027">
    <property type="protein sequence ID" value="OVZ84262.1"/>
    <property type="molecule type" value="Genomic_DNA"/>
</dbReference>
<keyword evidence="4" id="KW-0238">DNA-binding</keyword>
<evidence type="ECO:0000256" key="5">
    <source>
        <dbReference type="ARBA" id="ARBA00023163"/>
    </source>
</evidence>
<keyword evidence="3" id="KW-0731">Sigma factor</keyword>
<dbReference type="NCBIfam" id="TIGR02937">
    <property type="entry name" value="sigma70-ECF"/>
    <property type="match status" value="1"/>
</dbReference>
<dbReference type="Pfam" id="PF08281">
    <property type="entry name" value="Sigma70_r4_2"/>
    <property type="match status" value="1"/>
</dbReference>
<dbReference type="Gene3D" id="1.10.1740.10">
    <property type="match status" value="1"/>
</dbReference>
<evidence type="ECO:0000256" key="3">
    <source>
        <dbReference type="ARBA" id="ARBA00023082"/>
    </source>
</evidence>
<feature type="domain" description="RNA polymerase sigma-70 region 2" evidence="6">
    <location>
        <begin position="15"/>
        <end position="80"/>
    </location>
</feature>
<dbReference type="GO" id="GO:0016987">
    <property type="term" value="F:sigma factor activity"/>
    <property type="evidence" value="ECO:0007669"/>
    <property type="project" value="UniProtKB-KW"/>
</dbReference>
<evidence type="ECO:0000256" key="1">
    <source>
        <dbReference type="ARBA" id="ARBA00010641"/>
    </source>
</evidence>
<dbReference type="InterPro" id="IPR036388">
    <property type="entry name" value="WH-like_DNA-bd_sf"/>
</dbReference>
<dbReference type="InterPro" id="IPR013324">
    <property type="entry name" value="RNA_pol_sigma_r3/r4-like"/>
</dbReference>
<dbReference type="SUPFAM" id="SSF88946">
    <property type="entry name" value="Sigma2 domain of RNA polymerase sigma factors"/>
    <property type="match status" value="1"/>
</dbReference>
<comment type="similarity">
    <text evidence="1">Belongs to the sigma-70 factor family. ECF subfamily.</text>
</comment>
<gene>
    <name evidence="8" type="ORF">CBW57_17040</name>
</gene>
<keyword evidence="5" id="KW-0804">Transcription</keyword>
<dbReference type="GO" id="GO:0003677">
    <property type="term" value="F:DNA binding"/>
    <property type="evidence" value="ECO:0007669"/>
    <property type="project" value="UniProtKB-KW"/>
</dbReference>
<evidence type="ECO:0000313" key="9">
    <source>
        <dbReference type="Proteomes" id="UP000196440"/>
    </source>
</evidence>
<dbReference type="Proteomes" id="UP000196440">
    <property type="component" value="Unassembled WGS sequence"/>
</dbReference>
<feature type="domain" description="RNA polymerase sigma factor 70 region 4 type 2" evidence="7">
    <location>
        <begin position="104"/>
        <end position="156"/>
    </location>
</feature>
<dbReference type="InterPro" id="IPR039425">
    <property type="entry name" value="RNA_pol_sigma-70-like"/>
</dbReference>
<keyword evidence="2" id="KW-0805">Transcription regulation</keyword>
<reference evidence="8 9" key="1">
    <citation type="submission" date="2017-05" db="EMBL/GenBank/DDBJ databases">
        <title>Whole genome sequencing of Yersinia kristensenii.</title>
        <authorList>
            <person name="Campioni F."/>
        </authorList>
    </citation>
    <scope>NUCLEOTIDE SEQUENCE [LARGE SCALE GENOMIC DNA]</scope>
    <source>
        <strain evidence="8 9">CFSAN060536</strain>
    </source>
</reference>
<comment type="caution">
    <text evidence="8">The sequence shown here is derived from an EMBL/GenBank/DDBJ whole genome shotgun (WGS) entry which is preliminary data.</text>
</comment>
<accession>A0A208ZUW5</accession>
<evidence type="ECO:0000256" key="2">
    <source>
        <dbReference type="ARBA" id="ARBA00023015"/>
    </source>
</evidence>
<proteinExistence type="inferred from homology"/>
<protein>
    <submittedName>
        <fullName evidence="8">RNA polymerase subunit sigma-70</fullName>
    </submittedName>
</protein>
<dbReference type="Pfam" id="PF04542">
    <property type="entry name" value="Sigma70_r2"/>
    <property type="match status" value="1"/>
</dbReference>
<evidence type="ECO:0000256" key="4">
    <source>
        <dbReference type="ARBA" id="ARBA00023125"/>
    </source>
</evidence>
<dbReference type="Gene3D" id="1.10.10.10">
    <property type="entry name" value="Winged helix-like DNA-binding domain superfamily/Winged helix DNA-binding domain"/>
    <property type="match status" value="1"/>
</dbReference>
<evidence type="ECO:0000259" key="7">
    <source>
        <dbReference type="Pfam" id="PF08281"/>
    </source>
</evidence>
<dbReference type="RefSeq" id="WP_050135185.1">
    <property type="nucleotide sequence ID" value="NZ_CBCPKE010000011.1"/>
</dbReference>
<dbReference type="PANTHER" id="PTHR43133">
    <property type="entry name" value="RNA POLYMERASE ECF-TYPE SIGMA FACTO"/>
    <property type="match status" value="1"/>
</dbReference>
<dbReference type="GO" id="GO:0006352">
    <property type="term" value="P:DNA-templated transcription initiation"/>
    <property type="evidence" value="ECO:0007669"/>
    <property type="project" value="InterPro"/>
</dbReference>
<evidence type="ECO:0000313" key="8">
    <source>
        <dbReference type="EMBL" id="OVZ84262.1"/>
    </source>
</evidence>
<evidence type="ECO:0000259" key="6">
    <source>
        <dbReference type="Pfam" id="PF04542"/>
    </source>
</evidence>
<organism evidence="8 9">
    <name type="scientific">Yersinia intermedia</name>
    <dbReference type="NCBI Taxonomy" id="631"/>
    <lineage>
        <taxon>Bacteria</taxon>
        <taxon>Pseudomonadati</taxon>
        <taxon>Pseudomonadota</taxon>
        <taxon>Gammaproteobacteria</taxon>
        <taxon>Enterobacterales</taxon>
        <taxon>Yersiniaceae</taxon>
        <taxon>Yersinia</taxon>
    </lineage>
</organism>
<dbReference type="CDD" id="cd06171">
    <property type="entry name" value="Sigma70_r4"/>
    <property type="match status" value="1"/>
</dbReference>
<dbReference type="InterPro" id="IPR014284">
    <property type="entry name" value="RNA_pol_sigma-70_dom"/>
</dbReference>
<name>A0A208ZUW5_YERIN</name>
<dbReference type="SUPFAM" id="SSF88659">
    <property type="entry name" value="Sigma3 and sigma4 domains of RNA polymerase sigma factors"/>
    <property type="match status" value="1"/>
</dbReference>
<dbReference type="InterPro" id="IPR013249">
    <property type="entry name" value="RNA_pol_sigma70_r4_t2"/>
</dbReference>
<sequence>MEALQQFNHCMTTFWTQHQAEFHQFLRARTGDNELASDLLQELFLKARSISDNFCQMQNPRAWLYTCARNLLIDTHRTAKPFQELQESFLYQEEHSPAITSLTECLPEVLQTLNEEERELIELCDIYQYSQKEVATYKNLSLPAVKSRLLRARQHLKQQMMETCTIELDELAQICCHKKIS</sequence>
<dbReference type="AlphaFoldDB" id="A0A208ZUW5"/>